<dbReference type="Gene3D" id="2.40.160.180">
    <property type="entry name" value="Carbohydrate-selective porin OprB"/>
    <property type="match status" value="1"/>
</dbReference>
<keyword evidence="2" id="KW-0732">Signal</keyword>
<sequence>MNAQPSGTWVPGVRVTALSIALTAFACAAHAQEAIKLDLQVWNLSVKNLDTGPDPYHYANSGNVFAGVEGDLDALANIAGASFSLQYVFFPFMRGEGQPAQDSWQGKAGSFFAGAPMHNDIDTGYLARFTWNQRLLQDRLELAVGRSNARQHFYMANCENVITCNDPVIDNSTGILPYPYGSWGGYTRYRFDSGYYLHSGVFESNPQHYFKRTKGFDWDPGDASGITWLAGVGAKADFTQDPYAYHYELNGFHNTGEQIDPMDGRLRRGSDGLLFKFRQTLAREGEAAVPERGWQVFGAWSWSADDMQPFSHFAEVGVTRLGPFGRPQDTLNLKASYLRLGARQAAWQEHARLLATGRDERTRRGVSRIELNTHWQVTRNLALEPSVQYIFNPDNFYNPSAPVSGDGAVIALEVMYNLGSALGL</sequence>
<comment type="similarity">
    <text evidence="1 2">Belongs to the OprB family.</text>
</comment>
<evidence type="ECO:0000256" key="2">
    <source>
        <dbReference type="RuleBase" id="RU363072"/>
    </source>
</evidence>
<reference evidence="3 4" key="1">
    <citation type="submission" date="2017-12" db="EMBL/GenBank/DDBJ databases">
        <title>Isolation and characterization of an aerobic denitrifying Pseudomonas monteilii CY06 from aquaculture ponds.</title>
        <authorList>
            <person name="Ma Q."/>
            <person name="Cai Y."/>
            <person name="He Z."/>
        </authorList>
    </citation>
    <scope>NUCLEOTIDE SEQUENCE [LARGE SCALE GENOMIC DNA]</scope>
    <source>
        <strain evidence="3 4">CY06</strain>
    </source>
</reference>
<dbReference type="InterPro" id="IPR038673">
    <property type="entry name" value="OprB_sf"/>
</dbReference>
<dbReference type="InterPro" id="IPR007049">
    <property type="entry name" value="Carb-sel_porin_OprB"/>
</dbReference>
<gene>
    <name evidence="3" type="ORF">CXB65_04650</name>
</gene>
<dbReference type="Pfam" id="PF04966">
    <property type="entry name" value="OprB"/>
    <property type="match status" value="1"/>
</dbReference>
<proteinExistence type="inferred from homology"/>
<organism evidence="3 4">
    <name type="scientific">Pseudomonas monteilii</name>
    <dbReference type="NCBI Taxonomy" id="76759"/>
    <lineage>
        <taxon>Bacteria</taxon>
        <taxon>Pseudomonadati</taxon>
        <taxon>Pseudomonadota</taxon>
        <taxon>Gammaproteobacteria</taxon>
        <taxon>Pseudomonadales</taxon>
        <taxon>Pseudomonadaceae</taxon>
        <taxon>Pseudomonas</taxon>
    </lineage>
</organism>
<protein>
    <submittedName>
        <fullName evidence="3">Porin</fullName>
    </submittedName>
</protein>
<evidence type="ECO:0000313" key="4">
    <source>
        <dbReference type="Proteomes" id="UP000233399"/>
    </source>
</evidence>
<dbReference type="GO" id="GO:0008643">
    <property type="term" value="P:carbohydrate transport"/>
    <property type="evidence" value="ECO:0007669"/>
    <property type="project" value="InterPro"/>
</dbReference>
<dbReference type="AlphaFoldDB" id="A0A2N1IWJ0"/>
<evidence type="ECO:0000313" key="3">
    <source>
        <dbReference type="EMBL" id="PKI25108.1"/>
    </source>
</evidence>
<feature type="chain" id="PRO_5014490144" evidence="2">
    <location>
        <begin position="32"/>
        <end position="424"/>
    </location>
</feature>
<accession>A0A2N1IWJ0</accession>
<feature type="signal peptide" evidence="2">
    <location>
        <begin position="1"/>
        <end position="31"/>
    </location>
</feature>
<dbReference type="GO" id="GO:0016020">
    <property type="term" value="C:membrane"/>
    <property type="evidence" value="ECO:0007669"/>
    <property type="project" value="InterPro"/>
</dbReference>
<dbReference type="GO" id="GO:0015288">
    <property type="term" value="F:porin activity"/>
    <property type="evidence" value="ECO:0007669"/>
    <property type="project" value="InterPro"/>
</dbReference>
<dbReference type="PANTHER" id="PTHR37944">
    <property type="entry name" value="PORIN B"/>
    <property type="match status" value="1"/>
</dbReference>
<dbReference type="PANTHER" id="PTHR37944:SF1">
    <property type="entry name" value="PORIN B"/>
    <property type="match status" value="1"/>
</dbReference>
<dbReference type="RefSeq" id="WP_021782941.1">
    <property type="nucleotide sequence ID" value="NZ_KK214937.1"/>
</dbReference>
<comment type="caution">
    <text evidence="3">The sequence shown here is derived from an EMBL/GenBank/DDBJ whole genome shotgun (WGS) entry which is preliminary data.</text>
</comment>
<dbReference type="EMBL" id="PJCG01000006">
    <property type="protein sequence ID" value="PKI25108.1"/>
    <property type="molecule type" value="Genomic_DNA"/>
</dbReference>
<evidence type="ECO:0000256" key="1">
    <source>
        <dbReference type="ARBA" id="ARBA00008769"/>
    </source>
</evidence>
<name>A0A2N1IWJ0_9PSED</name>
<dbReference type="Proteomes" id="UP000233399">
    <property type="component" value="Unassembled WGS sequence"/>
</dbReference>
<dbReference type="InterPro" id="IPR052932">
    <property type="entry name" value="OprB_Porin"/>
</dbReference>